<accession>A0A9D2ZUB8</accession>
<protein>
    <recommendedName>
        <fullName evidence="3">YbbR-like domain-containing protein</fullName>
    </recommendedName>
</protein>
<evidence type="ECO:0000313" key="2">
    <source>
        <dbReference type="Proteomes" id="UP000787625"/>
    </source>
</evidence>
<reference evidence="1" key="2">
    <citation type="submission" date="2021-04" db="EMBL/GenBank/DDBJ databases">
        <authorList>
            <person name="Gilroy R."/>
        </authorList>
    </citation>
    <scope>NUCLEOTIDE SEQUENCE</scope>
    <source>
        <strain evidence="1">MalCec1-1739</strain>
    </source>
</reference>
<name>A0A9D2ZUB8_9BACT</name>
<sequence length="338" mass="38745">MLNKRHIRALFKLRYRQFRNFLFSNKFKEFLFFLIFVFIATVFWLLNALNYNLEDNVTINVNVKNSPDDIMFITPESQQISVRIRDKGTKLINYIRVRDMSIDIDFEEIKDKEGKTTLPVSDLLASYGMFPQTTSVIAINPDTLFFEYTNSKAIKLPVRINSAVRPDIYHYIKSVTVQPDSVVVYLPIMNTTPYDYVETLLVPQQTLSDTSTIAVQLKEIPGAKLIPEVVEVSYDVDIYVDKTMSIPVTGINFPTGIELKTFPTRVDVSFQIGSDYLKNIKDGDFSVVVDYNTLDLKSEKANVRLDIIPDDVRNVRLVQPQVDYLLEWNSASTGGESD</sequence>
<comment type="caution">
    <text evidence="1">The sequence shown here is derived from an EMBL/GenBank/DDBJ whole genome shotgun (WGS) entry which is preliminary data.</text>
</comment>
<evidence type="ECO:0008006" key="3">
    <source>
        <dbReference type="Google" id="ProtNLM"/>
    </source>
</evidence>
<evidence type="ECO:0000313" key="1">
    <source>
        <dbReference type="EMBL" id="HJD52269.1"/>
    </source>
</evidence>
<dbReference type="Gene3D" id="2.170.120.30">
    <property type="match status" value="2"/>
</dbReference>
<dbReference type="EMBL" id="DWUP01000014">
    <property type="protein sequence ID" value="HJD52269.1"/>
    <property type="molecule type" value="Genomic_DNA"/>
</dbReference>
<reference evidence="1" key="1">
    <citation type="journal article" date="2021" name="PeerJ">
        <title>Extensive microbial diversity within the chicken gut microbiome revealed by metagenomics and culture.</title>
        <authorList>
            <person name="Gilroy R."/>
            <person name="Ravi A."/>
            <person name="Getino M."/>
            <person name="Pursley I."/>
            <person name="Horton D.L."/>
            <person name="Alikhan N.F."/>
            <person name="Baker D."/>
            <person name="Gharbi K."/>
            <person name="Hall N."/>
            <person name="Watson M."/>
            <person name="Adriaenssens E.M."/>
            <person name="Foster-Nyarko E."/>
            <person name="Jarju S."/>
            <person name="Secka A."/>
            <person name="Antonio M."/>
            <person name="Oren A."/>
            <person name="Chaudhuri R.R."/>
            <person name="La Ragione R."/>
            <person name="Hildebrand F."/>
            <person name="Pallen M.J."/>
        </authorList>
    </citation>
    <scope>NUCLEOTIDE SEQUENCE</scope>
    <source>
        <strain evidence="1">MalCec1-1739</strain>
    </source>
</reference>
<gene>
    <name evidence="1" type="ORF">IAA93_00860</name>
</gene>
<dbReference type="PANTHER" id="PTHR37804:SF1">
    <property type="entry name" value="CDAA REGULATORY PROTEIN CDAR"/>
    <property type="match status" value="1"/>
</dbReference>
<dbReference type="Proteomes" id="UP000787625">
    <property type="component" value="Unassembled WGS sequence"/>
</dbReference>
<dbReference type="InterPro" id="IPR053154">
    <property type="entry name" value="c-di-AMP_regulator"/>
</dbReference>
<dbReference type="PANTHER" id="PTHR37804">
    <property type="entry name" value="CDAA REGULATORY PROTEIN CDAR"/>
    <property type="match status" value="1"/>
</dbReference>
<dbReference type="AlphaFoldDB" id="A0A9D2ZUB8"/>
<organism evidence="1 2">
    <name type="scientific">Candidatus Avibacteroides avistercoris</name>
    <dbReference type="NCBI Taxonomy" id="2840690"/>
    <lineage>
        <taxon>Bacteria</taxon>
        <taxon>Pseudomonadati</taxon>
        <taxon>Bacteroidota</taxon>
        <taxon>Bacteroidia</taxon>
        <taxon>Bacteroidales</taxon>
        <taxon>Bacteroidaceae</taxon>
        <taxon>Bacteroidaceae incertae sedis</taxon>
        <taxon>Candidatus Avibacteroides</taxon>
    </lineage>
</organism>
<proteinExistence type="predicted"/>